<reference evidence="3" key="1">
    <citation type="journal article" date="2019" name="Int. J. Syst. Evol. Microbiol.">
        <title>The Global Catalogue of Microorganisms (GCM) 10K type strain sequencing project: providing services to taxonomists for standard genome sequencing and annotation.</title>
        <authorList>
            <consortium name="The Broad Institute Genomics Platform"/>
            <consortium name="The Broad Institute Genome Sequencing Center for Infectious Disease"/>
            <person name="Wu L."/>
            <person name="Ma J."/>
        </authorList>
    </citation>
    <scope>NUCLEOTIDE SEQUENCE [LARGE SCALE GENOMIC DNA]</scope>
    <source>
        <strain evidence="3">CGMCC 1.12769</strain>
    </source>
</reference>
<protein>
    <recommendedName>
        <fullName evidence="4">DUF58 domain-containing protein</fullName>
    </recommendedName>
</protein>
<dbReference type="PANTHER" id="PTHR34351">
    <property type="entry name" value="SLR1927 PROTEIN-RELATED"/>
    <property type="match status" value="1"/>
</dbReference>
<evidence type="ECO:0000256" key="1">
    <source>
        <dbReference type="SAM" id="Phobius"/>
    </source>
</evidence>
<feature type="transmembrane region" description="Helical" evidence="1">
    <location>
        <begin position="31"/>
        <end position="50"/>
    </location>
</feature>
<evidence type="ECO:0008006" key="4">
    <source>
        <dbReference type="Google" id="ProtNLM"/>
    </source>
</evidence>
<evidence type="ECO:0000313" key="2">
    <source>
        <dbReference type="EMBL" id="GGH38710.1"/>
    </source>
</evidence>
<dbReference type="RefSeq" id="WP_188542320.1">
    <property type="nucleotide sequence ID" value="NZ_BMFT01000005.1"/>
</dbReference>
<sequence length="428" mass="47197">MRNSVLIWLVAGVCLGLMAALYGWRGGSSSLFLMLLFFFIMIQGAVVQLIGPKRAVVKRSWSPITPSVGDEVEVTLSITIFGGFPPMWLEVRDGFAGPASRISKGVAQRQGGVLWFAGFRREYSGKYILNELPRGIYMDCPITLTWGDAFGWFRRSLYIEGIDVLIVHPSLLRMDSSQLDGRIEGNDSEEIVSMSRVSTQLGGHIREYEAGDPLRRIHWKGSAKRGSLLTRIPDEAGQEPRYLLLDTRRGAYAHILGGKSAERMVGLGETNQMFEMAISAAATWLKREFTKGSGDVYFCYGDMESAKHLSGNRGLYDGLNLLAGVLQENGDSESVSKLFVRANQCRSGKPQIMTIITGIMTPEMAESILRLSNSGDQPEVWCVNRSAPGTEGEKWSTRLQEYGITIRYLTSHIATFSATEGGTAHVSA</sequence>
<keyword evidence="1" id="KW-1133">Transmembrane helix</keyword>
<gene>
    <name evidence="2" type="ORF">GCM10008013_46980</name>
</gene>
<keyword evidence="1" id="KW-0472">Membrane</keyword>
<accession>A0ABQ1YTY5</accession>
<name>A0ABQ1YTY5_9BACL</name>
<dbReference type="EMBL" id="BMFT01000005">
    <property type="protein sequence ID" value="GGH38710.1"/>
    <property type="molecule type" value="Genomic_DNA"/>
</dbReference>
<dbReference type="Proteomes" id="UP000659344">
    <property type="component" value="Unassembled WGS sequence"/>
</dbReference>
<evidence type="ECO:0000313" key="3">
    <source>
        <dbReference type="Proteomes" id="UP000659344"/>
    </source>
</evidence>
<keyword evidence="1" id="KW-0812">Transmembrane</keyword>
<keyword evidence="3" id="KW-1185">Reference proteome</keyword>
<organism evidence="2 3">
    <name type="scientific">Paenibacillus segetis</name>
    <dbReference type="NCBI Taxonomy" id="1325360"/>
    <lineage>
        <taxon>Bacteria</taxon>
        <taxon>Bacillati</taxon>
        <taxon>Bacillota</taxon>
        <taxon>Bacilli</taxon>
        <taxon>Bacillales</taxon>
        <taxon>Paenibacillaceae</taxon>
        <taxon>Paenibacillus</taxon>
    </lineage>
</organism>
<proteinExistence type="predicted"/>
<dbReference type="PANTHER" id="PTHR34351:SF2">
    <property type="entry name" value="DUF58 DOMAIN-CONTAINING PROTEIN"/>
    <property type="match status" value="1"/>
</dbReference>
<feature type="transmembrane region" description="Helical" evidence="1">
    <location>
        <begin position="6"/>
        <end position="24"/>
    </location>
</feature>
<comment type="caution">
    <text evidence="2">The sequence shown here is derived from an EMBL/GenBank/DDBJ whole genome shotgun (WGS) entry which is preliminary data.</text>
</comment>